<evidence type="ECO:0000313" key="2">
    <source>
        <dbReference type="Proteomes" id="UP000694540"/>
    </source>
</evidence>
<protein>
    <submittedName>
        <fullName evidence="1">Uncharacterized protein</fullName>
    </submittedName>
</protein>
<organism evidence="1 2">
    <name type="scientific">Catagonus wagneri</name>
    <name type="common">Chacoan peccary</name>
    <dbReference type="NCBI Taxonomy" id="51154"/>
    <lineage>
        <taxon>Eukaryota</taxon>
        <taxon>Metazoa</taxon>
        <taxon>Chordata</taxon>
        <taxon>Craniata</taxon>
        <taxon>Vertebrata</taxon>
        <taxon>Euteleostomi</taxon>
        <taxon>Mammalia</taxon>
        <taxon>Eutheria</taxon>
        <taxon>Laurasiatheria</taxon>
        <taxon>Artiodactyla</taxon>
        <taxon>Suina</taxon>
        <taxon>Tayassuidae</taxon>
        <taxon>Catagonus</taxon>
    </lineage>
</organism>
<dbReference type="GeneTree" id="ENSGT00910000146589"/>
<dbReference type="Proteomes" id="UP000694540">
    <property type="component" value="Unplaced"/>
</dbReference>
<proteinExistence type="predicted"/>
<reference evidence="1" key="2">
    <citation type="submission" date="2025-09" db="UniProtKB">
        <authorList>
            <consortium name="Ensembl"/>
        </authorList>
    </citation>
    <scope>IDENTIFICATION</scope>
</reference>
<reference evidence="1" key="1">
    <citation type="submission" date="2025-08" db="UniProtKB">
        <authorList>
            <consortium name="Ensembl"/>
        </authorList>
    </citation>
    <scope>IDENTIFICATION</scope>
</reference>
<accession>A0A8C3VR45</accession>
<name>A0A8C3VR45_9CETA</name>
<dbReference type="AlphaFoldDB" id="A0A8C3VR45"/>
<sequence length="138" mass="14739">MDRKAVCWASLGTQGTVTAMLLRVPCSDSKRTGPIPCAPAQALMAPSPSLWQCFSTAGSSTFPSGSWTAGATMPWAGRAGTTRRAWNCHPLLLHLRGLHGNCLDTKRNCLDTKRILSHSTGGVTEGWHLFGGTRSLCL</sequence>
<evidence type="ECO:0000313" key="1">
    <source>
        <dbReference type="Ensembl" id="ENSCWAP00000005070.1"/>
    </source>
</evidence>
<dbReference type="Ensembl" id="ENSCWAT00000005487.1">
    <property type="protein sequence ID" value="ENSCWAP00000005070.1"/>
    <property type="gene ID" value="ENSCWAG00000003929.1"/>
</dbReference>
<keyword evidence="2" id="KW-1185">Reference proteome</keyword>